<organism evidence="2 3">
    <name type="scientific">Boletus edulis BED1</name>
    <dbReference type="NCBI Taxonomy" id="1328754"/>
    <lineage>
        <taxon>Eukaryota</taxon>
        <taxon>Fungi</taxon>
        <taxon>Dikarya</taxon>
        <taxon>Basidiomycota</taxon>
        <taxon>Agaricomycotina</taxon>
        <taxon>Agaricomycetes</taxon>
        <taxon>Agaricomycetidae</taxon>
        <taxon>Boletales</taxon>
        <taxon>Boletineae</taxon>
        <taxon>Boletaceae</taxon>
        <taxon>Boletoideae</taxon>
        <taxon>Boletus</taxon>
    </lineage>
</organism>
<reference evidence="2" key="1">
    <citation type="submission" date="2019-10" db="EMBL/GenBank/DDBJ databases">
        <authorList>
            <consortium name="DOE Joint Genome Institute"/>
            <person name="Kuo A."/>
            <person name="Miyauchi S."/>
            <person name="Kiss E."/>
            <person name="Drula E."/>
            <person name="Kohler A."/>
            <person name="Sanchez-Garcia M."/>
            <person name="Andreopoulos B."/>
            <person name="Barry K.W."/>
            <person name="Bonito G."/>
            <person name="Buee M."/>
            <person name="Carver A."/>
            <person name="Chen C."/>
            <person name="Cichocki N."/>
            <person name="Clum A."/>
            <person name="Culley D."/>
            <person name="Crous P.W."/>
            <person name="Fauchery L."/>
            <person name="Girlanda M."/>
            <person name="Hayes R."/>
            <person name="Keri Z."/>
            <person name="LaButti K."/>
            <person name="Lipzen A."/>
            <person name="Lombard V."/>
            <person name="Magnuson J."/>
            <person name="Maillard F."/>
            <person name="Morin E."/>
            <person name="Murat C."/>
            <person name="Nolan M."/>
            <person name="Ohm R."/>
            <person name="Pangilinan J."/>
            <person name="Pereira M."/>
            <person name="Perotto S."/>
            <person name="Peter M."/>
            <person name="Riley R."/>
            <person name="Sitrit Y."/>
            <person name="Stielow B."/>
            <person name="Szollosi G."/>
            <person name="Zifcakova L."/>
            <person name="Stursova M."/>
            <person name="Spatafora J.W."/>
            <person name="Tedersoo L."/>
            <person name="Vaario L.-M."/>
            <person name="Yamada A."/>
            <person name="Yan M."/>
            <person name="Wang P."/>
            <person name="Xu J."/>
            <person name="Bruns T."/>
            <person name="Baldrian P."/>
            <person name="Vilgalys R."/>
            <person name="Henrissat B."/>
            <person name="Grigoriev I.V."/>
            <person name="Hibbett D."/>
            <person name="Nagy L.G."/>
            <person name="Martin F.M."/>
        </authorList>
    </citation>
    <scope>NUCLEOTIDE SEQUENCE</scope>
    <source>
        <strain evidence="2">BED1</strain>
    </source>
</reference>
<feature type="region of interest" description="Disordered" evidence="1">
    <location>
        <begin position="176"/>
        <end position="211"/>
    </location>
</feature>
<gene>
    <name evidence="2" type="ORF">L210DRAFT_3691456</name>
</gene>
<dbReference type="Proteomes" id="UP001194468">
    <property type="component" value="Unassembled WGS sequence"/>
</dbReference>
<keyword evidence="3" id="KW-1185">Reference proteome</keyword>
<dbReference type="AlphaFoldDB" id="A0AAD4BP14"/>
<proteinExistence type="predicted"/>
<evidence type="ECO:0000256" key="1">
    <source>
        <dbReference type="SAM" id="MobiDB-lite"/>
    </source>
</evidence>
<evidence type="ECO:0000313" key="3">
    <source>
        <dbReference type="Proteomes" id="UP001194468"/>
    </source>
</evidence>
<protein>
    <submittedName>
        <fullName evidence="2">Uncharacterized protein</fullName>
    </submittedName>
</protein>
<comment type="caution">
    <text evidence="2">The sequence shown here is derived from an EMBL/GenBank/DDBJ whole genome shotgun (WGS) entry which is preliminary data.</text>
</comment>
<dbReference type="EMBL" id="WHUW01000022">
    <property type="protein sequence ID" value="KAF8436370.1"/>
    <property type="molecule type" value="Genomic_DNA"/>
</dbReference>
<evidence type="ECO:0000313" key="2">
    <source>
        <dbReference type="EMBL" id="KAF8436370.1"/>
    </source>
</evidence>
<accession>A0AAD4BP14</accession>
<sequence length="226" mass="24833">MATFFASISPHTNFHIDARSPDAVTGPSWDVYRTRWRDVDRRFPGTRGLSITIQCFYDGPRPENDSPFAELLEIDHKTESGGGDTVRWQSGQSPANDIIPPKRTSGVLQPCTNYQTPFINEALDAQDVQVDKIESPAPPAYSYMEVEIVLHTGEIKMVNNQTQGNDKITHGESRIAPLAGNGRCAGGRKSPRMLDSHSRSARTSDGDVQMWAGRSGSMSLVREVGG</sequence>
<name>A0AAD4BP14_BOLED</name>
<feature type="compositionally biased region" description="Basic and acidic residues" evidence="1">
    <location>
        <begin position="192"/>
        <end position="205"/>
    </location>
</feature>
<reference evidence="2" key="2">
    <citation type="journal article" date="2020" name="Nat. Commun.">
        <title>Large-scale genome sequencing of mycorrhizal fungi provides insights into the early evolution of symbiotic traits.</title>
        <authorList>
            <person name="Miyauchi S."/>
            <person name="Kiss E."/>
            <person name="Kuo A."/>
            <person name="Drula E."/>
            <person name="Kohler A."/>
            <person name="Sanchez-Garcia M."/>
            <person name="Morin E."/>
            <person name="Andreopoulos B."/>
            <person name="Barry K.W."/>
            <person name="Bonito G."/>
            <person name="Buee M."/>
            <person name="Carver A."/>
            <person name="Chen C."/>
            <person name="Cichocki N."/>
            <person name="Clum A."/>
            <person name="Culley D."/>
            <person name="Crous P.W."/>
            <person name="Fauchery L."/>
            <person name="Girlanda M."/>
            <person name="Hayes R.D."/>
            <person name="Keri Z."/>
            <person name="LaButti K."/>
            <person name="Lipzen A."/>
            <person name="Lombard V."/>
            <person name="Magnuson J."/>
            <person name="Maillard F."/>
            <person name="Murat C."/>
            <person name="Nolan M."/>
            <person name="Ohm R.A."/>
            <person name="Pangilinan J."/>
            <person name="Pereira M.F."/>
            <person name="Perotto S."/>
            <person name="Peter M."/>
            <person name="Pfister S."/>
            <person name="Riley R."/>
            <person name="Sitrit Y."/>
            <person name="Stielow J.B."/>
            <person name="Szollosi G."/>
            <person name="Zifcakova L."/>
            <person name="Stursova M."/>
            <person name="Spatafora J.W."/>
            <person name="Tedersoo L."/>
            <person name="Vaario L.M."/>
            <person name="Yamada A."/>
            <person name="Yan M."/>
            <person name="Wang P."/>
            <person name="Xu J."/>
            <person name="Bruns T."/>
            <person name="Baldrian P."/>
            <person name="Vilgalys R."/>
            <person name="Dunand C."/>
            <person name="Henrissat B."/>
            <person name="Grigoriev I.V."/>
            <person name="Hibbett D."/>
            <person name="Nagy L.G."/>
            <person name="Martin F.M."/>
        </authorList>
    </citation>
    <scope>NUCLEOTIDE SEQUENCE</scope>
    <source>
        <strain evidence="2">BED1</strain>
    </source>
</reference>